<reference evidence="5 6" key="1">
    <citation type="submission" date="2021-08" db="EMBL/GenBank/DDBJ databases">
        <title>Draft genome sequence of Spirulina subsalsa with high tolerance to salinity and hype-accumulation of phycocyanin.</title>
        <authorList>
            <person name="Pei H."/>
            <person name="Jiang L."/>
        </authorList>
    </citation>
    <scope>NUCLEOTIDE SEQUENCE [LARGE SCALE GENOMIC DNA]</scope>
    <source>
        <strain evidence="5 6">FACHB-351</strain>
    </source>
</reference>
<keyword evidence="2 4" id="KW-0489">Methyltransferase</keyword>
<name>A0ABT3L5Y6_9CYAN</name>
<evidence type="ECO:0000313" key="5">
    <source>
        <dbReference type="EMBL" id="MCW6036597.1"/>
    </source>
</evidence>
<dbReference type="NCBIfam" id="TIGR00027">
    <property type="entry name" value="mthyl_TIGR00027"/>
    <property type="match status" value="1"/>
</dbReference>
<dbReference type="RefSeq" id="WP_265264371.1">
    <property type="nucleotide sequence ID" value="NZ_JAIHOM010000041.1"/>
</dbReference>
<dbReference type="GO" id="GO:0008168">
    <property type="term" value="F:methyltransferase activity"/>
    <property type="evidence" value="ECO:0007669"/>
    <property type="project" value="UniProtKB-KW"/>
</dbReference>
<evidence type="ECO:0000256" key="4">
    <source>
        <dbReference type="RuleBase" id="RU362030"/>
    </source>
</evidence>
<gene>
    <name evidence="5" type="ORF">K4A83_10025</name>
</gene>
<dbReference type="InterPro" id="IPR007213">
    <property type="entry name" value="Ppm1/Ppm2/Tcmp"/>
</dbReference>
<organism evidence="5 6">
    <name type="scientific">Spirulina subsalsa FACHB-351</name>
    <dbReference type="NCBI Taxonomy" id="234711"/>
    <lineage>
        <taxon>Bacteria</taxon>
        <taxon>Bacillati</taxon>
        <taxon>Cyanobacteriota</taxon>
        <taxon>Cyanophyceae</taxon>
        <taxon>Spirulinales</taxon>
        <taxon>Spirulinaceae</taxon>
        <taxon>Spirulina</taxon>
    </lineage>
</organism>
<comment type="caution">
    <text evidence="5">The sequence shown here is derived from an EMBL/GenBank/DDBJ whole genome shotgun (WGS) entry which is preliminary data.</text>
</comment>
<dbReference type="GO" id="GO:0032259">
    <property type="term" value="P:methylation"/>
    <property type="evidence" value="ECO:0007669"/>
    <property type="project" value="UniProtKB-KW"/>
</dbReference>
<dbReference type="Proteomes" id="UP001526426">
    <property type="component" value="Unassembled WGS sequence"/>
</dbReference>
<sequence>MTSLSSENFVPFTARMMAAIRALEQQQTNPLFQDLLAEQLAGEEALVAIQERLTSKDLAYVAIRTHYFDQFLTQHPAPQVVILASGLDTRAYRLPWPKNTVLFELDHEGVLAYKTAQLQDQTPACELHLLGMDLTQSHWGEALQAKGYNPTIPSVWLVEGLLMYLEEEQVRAILKQIAALTTRQSYLGLDLINQVSVNYAPYQGYFRSGWDEPEVLLAEYGWQGKVSQPGEPDTHPERYPWTFPPRDQPNVERVFLIQCERIDTPAVP</sequence>
<dbReference type="SUPFAM" id="SSF53335">
    <property type="entry name" value="S-adenosyl-L-methionine-dependent methyltransferases"/>
    <property type="match status" value="1"/>
</dbReference>
<evidence type="ECO:0000256" key="2">
    <source>
        <dbReference type="ARBA" id="ARBA00022603"/>
    </source>
</evidence>
<proteinExistence type="inferred from homology"/>
<dbReference type="Gene3D" id="3.40.50.150">
    <property type="entry name" value="Vaccinia Virus protein VP39"/>
    <property type="match status" value="1"/>
</dbReference>
<dbReference type="EC" id="2.1.1.-" evidence="4"/>
<comment type="similarity">
    <text evidence="1 4">Belongs to the UPF0677 family.</text>
</comment>
<dbReference type="EMBL" id="JAIHOM010000041">
    <property type="protein sequence ID" value="MCW6036597.1"/>
    <property type="molecule type" value="Genomic_DNA"/>
</dbReference>
<evidence type="ECO:0000256" key="1">
    <source>
        <dbReference type="ARBA" id="ARBA00008138"/>
    </source>
</evidence>
<dbReference type="InterPro" id="IPR029063">
    <property type="entry name" value="SAM-dependent_MTases_sf"/>
</dbReference>
<dbReference type="PANTHER" id="PTHR43619">
    <property type="entry name" value="S-ADENOSYL-L-METHIONINE-DEPENDENT METHYLTRANSFERASE YKTD-RELATED"/>
    <property type="match status" value="1"/>
</dbReference>
<protein>
    <recommendedName>
        <fullName evidence="4">S-adenosyl-L-methionine-dependent methyltransferase</fullName>
        <ecNumber evidence="4">2.1.1.-</ecNumber>
    </recommendedName>
</protein>
<evidence type="ECO:0000256" key="3">
    <source>
        <dbReference type="ARBA" id="ARBA00022679"/>
    </source>
</evidence>
<dbReference type="Pfam" id="PF04072">
    <property type="entry name" value="LCM"/>
    <property type="match status" value="1"/>
</dbReference>
<keyword evidence="3 5" id="KW-0808">Transferase</keyword>
<keyword evidence="4" id="KW-0949">S-adenosyl-L-methionine</keyword>
<dbReference type="PANTHER" id="PTHR43619:SF2">
    <property type="entry name" value="S-ADENOSYL-L-METHIONINE-DEPENDENT METHYLTRANSFERASES SUPERFAMILY PROTEIN"/>
    <property type="match status" value="1"/>
</dbReference>
<evidence type="ECO:0000313" key="6">
    <source>
        <dbReference type="Proteomes" id="UP001526426"/>
    </source>
</evidence>
<comment type="function">
    <text evidence="4">Exhibits S-adenosyl-L-methionine-dependent methyltransferase activity.</text>
</comment>
<dbReference type="InterPro" id="IPR011610">
    <property type="entry name" value="SAM_mthyl_Trfase_ML2640-like"/>
</dbReference>
<accession>A0ABT3L5Y6</accession>
<keyword evidence="6" id="KW-1185">Reference proteome</keyword>